<reference evidence="1 2" key="1">
    <citation type="submission" date="2021-06" db="EMBL/GenBank/DDBJ databases">
        <title>Genome sequence of Babesia caballi.</title>
        <authorList>
            <person name="Yamagishi J."/>
            <person name="Kidaka T."/>
            <person name="Ochi A."/>
        </authorList>
    </citation>
    <scope>NUCLEOTIDE SEQUENCE [LARGE SCALE GENOMIC DNA]</scope>
    <source>
        <strain evidence="1">USDA-D6B2</strain>
    </source>
</reference>
<gene>
    <name evidence="1" type="ORF">BcabD6B2_57830</name>
</gene>
<keyword evidence="1" id="KW-0808">Transferase</keyword>
<dbReference type="EMBL" id="BPLF01000006">
    <property type="protein sequence ID" value="GIX66347.1"/>
    <property type="molecule type" value="Genomic_DNA"/>
</dbReference>
<organism evidence="1 2">
    <name type="scientific">Babesia caballi</name>
    <dbReference type="NCBI Taxonomy" id="5871"/>
    <lineage>
        <taxon>Eukaryota</taxon>
        <taxon>Sar</taxon>
        <taxon>Alveolata</taxon>
        <taxon>Apicomplexa</taxon>
        <taxon>Aconoidasida</taxon>
        <taxon>Piroplasmida</taxon>
        <taxon>Babesiidae</taxon>
        <taxon>Babesia</taxon>
    </lineage>
</organism>
<evidence type="ECO:0000313" key="2">
    <source>
        <dbReference type="Proteomes" id="UP001497744"/>
    </source>
</evidence>
<accession>A0AAV4M2N4</accession>
<dbReference type="GeneID" id="94197828"/>
<keyword evidence="2" id="KW-1185">Reference proteome</keyword>
<dbReference type="AlphaFoldDB" id="A0AAV4M2N4"/>
<dbReference type="GO" id="GO:0008168">
    <property type="term" value="F:methyltransferase activity"/>
    <property type="evidence" value="ECO:0007669"/>
    <property type="project" value="UniProtKB-KW"/>
</dbReference>
<name>A0AAV4M2N4_BABCB</name>
<sequence>MLDRGDLRANILAHRGTHVGQNVTEHGPGKLTRLLHSETVQQTVQHGASEEVTSASSVHNLNTSGGNEVTLAAEDYVGTLTTHGNDDSLVLQLADRSKVLEVKEQLLLVINTVQLRELLKVAAQVCGLGRNRLQVLTVLPDANAVREQSYNLFPTAKGSVDHLVSESNVTGGTEHETVNDVVVVVVHHRRINVLGHDGPGRTE</sequence>
<dbReference type="RefSeq" id="XP_067718416.1">
    <property type="nucleotide sequence ID" value="XM_067862315.1"/>
</dbReference>
<keyword evidence="1" id="KW-0489">Methyltransferase</keyword>
<protein>
    <submittedName>
        <fullName evidence="1">5-methyltetrahydrofolate--homocysteine methyltransferase, putative</fullName>
    </submittedName>
</protein>
<dbReference type="GO" id="GO:0032259">
    <property type="term" value="P:methylation"/>
    <property type="evidence" value="ECO:0007669"/>
    <property type="project" value="UniProtKB-KW"/>
</dbReference>
<evidence type="ECO:0000313" key="1">
    <source>
        <dbReference type="EMBL" id="GIX66347.1"/>
    </source>
</evidence>
<proteinExistence type="predicted"/>
<comment type="caution">
    <text evidence="1">The sequence shown here is derived from an EMBL/GenBank/DDBJ whole genome shotgun (WGS) entry which is preliminary data.</text>
</comment>
<dbReference type="Proteomes" id="UP001497744">
    <property type="component" value="Unassembled WGS sequence"/>
</dbReference>